<reference evidence="1" key="1">
    <citation type="journal article" date="2014" name="PLoS ONE">
        <title>Transcriptome-Based Identification of ABC Transporters in the Western Tarnished Plant Bug Lygus hesperus.</title>
        <authorList>
            <person name="Hull J.J."/>
            <person name="Chaney K."/>
            <person name="Geib S.M."/>
            <person name="Fabrick J.A."/>
            <person name="Brent C.S."/>
            <person name="Walsh D."/>
            <person name="Lavine L.C."/>
        </authorList>
    </citation>
    <scope>NUCLEOTIDE SEQUENCE</scope>
</reference>
<accession>A0A0A9XYG3</accession>
<evidence type="ECO:0000313" key="1">
    <source>
        <dbReference type="EMBL" id="JAG24949.1"/>
    </source>
</evidence>
<gene>
    <name evidence="1" type="primary">CS</name>
    <name evidence="1" type="ORF">CM83_31262</name>
</gene>
<dbReference type="EMBL" id="GBHO01018655">
    <property type="protein sequence ID" value="JAG24949.1"/>
    <property type="molecule type" value="Transcribed_RNA"/>
</dbReference>
<name>A0A0A9XYG3_LYGHE</name>
<organism evidence="1">
    <name type="scientific">Lygus hesperus</name>
    <name type="common">Western plant bug</name>
    <dbReference type="NCBI Taxonomy" id="30085"/>
    <lineage>
        <taxon>Eukaryota</taxon>
        <taxon>Metazoa</taxon>
        <taxon>Ecdysozoa</taxon>
        <taxon>Arthropoda</taxon>
        <taxon>Hexapoda</taxon>
        <taxon>Insecta</taxon>
        <taxon>Pterygota</taxon>
        <taxon>Neoptera</taxon>
        <taxon>Paraneoptera</taxon>
        <taxon>Hemiptera</taxon>
        <taxon>Heteroptera</taxon>
        <taxon>Panheteroptera</taxon>
        <taxon>Cimicomorpha</taxon>
        <taxon>Miridae</taxon>
        <taxon>Mirini</taxon>
        <taxon>Lygus</taxon>
    </lineage>
</organism>
<dbReference type="AlphaFoldDB" id="A0A0A9XYG3"/>
<sequence>IEGNWQIPDFGIKLPKPKVQDSKKFEGNWQIPDFGIKLPTVHGRREIPDSGIKLQKPEIKDSTKIEGNWQMPGMNLETPNLTTSEIKYFMDTAGEWKIPAIKKFIGGDKKVIDGRTLMEFMYISEDGDKICRVIFEVDNESGSAKPKWSCLRKVTNWVKDEGELKNTMEAKGAWKWDVIKGLPGFEIDGEQEGNVIKWGLPSIKIDGEQKGDVIKGPGGFKIDGEQTGKVIQWGTPGFKFDGEQKGNVIQWGSPGFQIDGEHKGNVINLVLPGLKMDRDQKGNIILLGPGGFKTNGEHKGNVILLGPPGFQIEGEQKALSKSEIQFFVNSAGNWNIPKIKTFVEGYRTVQGGETILVFVYMSEDGKRCTLILAVDNATGSVKHKWSCARKKLPFPHHRETHKIRPKPQGEEEHGGLLRKVKKVANGIVGKFSLFR</sequence>
<feature type="non-terminal residue" evidence="1">
    <location>
        <position position="1"/>
    </location>
</feature>
<proteinExistence type="predicted"/>
<reference evidence="1" key="2">
    <citation type="submission" date="2014-07" db="EMBL/GenBank/DDBJ databases">
        <authorList>
            <person name="Hull J."/>
        </authorList>
    </citation>
    <scope>NUCLEOTIDE SEQUENCE</scope>
</reference>
<protein>
    <submittedName>
        <fullName evidence="1">Circumsporozoite protein</fullName>
    </submittedName>
</protein>